<reference evidence="6" key="1">
    <citation type="submission" date="2021-05" db="EMBL/GenBank/DDBJ databases">
        <title>A free-living protist that lacks canonical eukaryotic 1 DNA replication and segregation systems.</title>
        <authorList>
            <person name="Salas-Leiva D.E."/>
            <person name="Tromer E.C."/>
            <person name="Curtis B.A."/>
            <person name="Jerlstrom-Hultqvist J."/>
            <person name="Kolisko M."/>
            <person name="Yi Z."/>
            <person name="Salas-Leiva J.S."/>
            <person name="Gallot-Lavallee L."/>
            <person name="Kops G.J.P.L."/>
            <person name="Archibald J.M."/>
            <person name="Simpson A.G.B."/>
            <person name="Roger A.J."/>
        </authorList>
    </citation>
    <scope>NUCLEOTIDE SEQUENCE</scope>
    <source>
        <strain evidence="6">BICM</strain>
    </source>
</reference>
<dbReference type="FunFam" id="3.30.1490.20:FF:000020">
    <property type="entry name" value="Protein lysine acetyltransferase"/>
    <property type="match status" value="1"/>
</dbReference>
<dbReference type="PROSITE" id="PS50975">
    <property type="entry name" value="ATP_GRASP"/>
    <property type="match status" value="1"/>
</dbReference>
<accession>A0A8J6B2E3</accession>
<comment type="caution">
    <text evidence="6">The sequence shown here is derived from an EMBL/GenBank/DDBJ whole genome shotgun (WGS) entry which is preliminary data.</text>
</comment>
<organism evidence="6 7">
    <name type="scientific">Carpediemonas membranifera</name>
    <dbReference type="NCBI Taxonomy" id="201153"/>
    <lineage>
        <taxon>Eukaryota</taxon>
        <taxon>Metamonada</taxon>
        <taxon>Carpediemonas-like organisms</taxon>
        <taxon>Carpediemonas</taxon>
    </lineage>
</organism>
<dbReference type="PANTHER" id="PTHR43334:SF1">
    <property type="entry name" value="3-HYDROXYPROPIONATE--COA LIGASE [ADP-FORMING]"/>
    <property type="match status" value="1"/>
</dbReference>
<evidence type="ECO:0000259" key="5">
    <source>
        <dbReference type="PROSITE" id="PS50975"/>
    </source>
</evidence>
<gene>
    <name evidence="6" type="ORF">J8273_6199</name>
</gene>
<evidence type="ECO:0000256" key="1">
    <source>
        <dbReference type="ARBA" id="ARBA00022598"/>
    </source>
</evidence>
<dbReference type="InterPro" id="IPR011761">
    <property type="entry name" value="ATP-grasp"/>
</dbReference>
<proteinExistence type="predicted"/>
<dbReference type="GO" id="GO:0005524">
    <property type="term" value="F:ATP binding"/>
    <property type="evidence" value="ECO:0007669"/>
    <property type="project" value="UniProtKB-UniRule"/>
</dbReference>
<dbReference type="AlphaFoldDB" id="A0A8J6B2E3"/>
<evidence type="ECO:0000256" key="3">
    <source>
        <dbReference type="ARBA" id="ARBA00022840"/>
    </source>
</evidence>
<evidence type="ECO:0000313" key="7">
    <source>
        <dbReference type="Proteomes" id="UP000717585"/>
    </source>
</evidence>
<dbReference type="InterPro" id="IPR013815">
    <property type="entry name" value="ATP_grasp_subdomain_1"/>
</dbReference>
<sequence length="335" mass="36565">MLVILTPQGVTDATATAKHLAEYATSTGKPVIASWVGGKDVQEGRNVLRQAGIPCFEYPDLAVRMWNYLVKYGRTIADLTKNETLSSKDLVPAGAKDAAMAIMKEAYDVKRSYLTEYESKKVLEAYGIKICATEVAFTPEEAAQKAKEIGFPVVVKIHSETITHKSDVGGVKVNLKTEEEVIAVYKDMEQRIGRPGFLGVTVQAMIDLKGSEVIIGMNRDPQYGPVLVFGAGGVLVEIFKDSALAIPPLNLEEAKATIEKTKIYKALKGFRGEPAVDLQGLAETLVKFSYLISDLKIVKELDINPLLAKTDAVIALDARVIISFDEMQGAMCYEE</sequence>
<keyword evidence="3 4" id="KW-0067">ATP-binding</keyword>
<keyword evidence="1" id="KW-0436">Ligase</keyword>
<evidence type="ECO:0000256" key="4">
    <source>
        <dbReference type="PROSITE-ProRule" id="PRU00409"/>
    </source>
</evidence>
<dbReference type="Gene3D" id="3.30.1490.20">
    <property type="entry name" value="ATP-grasp fold, A domain"/>
    <property type="match status" value="1"/>
</dbReference>
<dbReference type="OrthoDB" id="1664372at2759"/>
<dbReference type="PANTHER" id="PTHR43334">
    <property type="entry name" value="ACETATE--COA LIGASE [ADP-FORMING]"/>
    <property type="match status" value="1"/>
</dbReference>
<dbReference type="Gene3D" id="3.30.470.20">
    <property type="entry name" value="ATP-grasp fold, B domain"/>
    <property type="match status" value="1"/>
</dbReference>
<evidence type="ECO:0000256" key="2">
    <source>
        <dbReference type="ARBA" id="ARBA00022741"/>
    </source>
</evidence>
<dbReference type="GO" id="GO:0046872">
    <property type="term" value="F:metal ion binding"/>
    <property type="evidence" value="ECO:0007669"/>
    <property type="project" value="InterPro"/>
</dbReference>
<evidence type="ECO:0000313" key="6">
    <source>
        <dbReference type="EMBL" id="KAG9391439.1"/>
    </source>
</evidence>
<dbReference type="EMBL" id="JAHDYR010000053">
    <property type="protein sequence ID" value="KAG9391439.1"/>
    <property type="molecule type" value="Genomic_DNA"/>
</dbReference>
<keyword evidence="2 4" id="KW-0547">Nucleotide-binding</keyword>
<dbReference type="Pfam" id="PF13549">
    <property type="entry name" value="ATP-grasp_5"/>
    <property type="match status" value="1"/>
</dbReference>
<dbReference type="Gene3D" id="3.40.50.261">
    <property type="entry name" value="Succinyl-CoA synthetase domains"/>
    <property type="match status" value="1"/>
</dbReference>
<feature type="domain" description="ATP-grasp" evidence="5">
    <location>
        <begin position="120"/>
        <end position="156"/>
    </location>
</feature>
<dbReference type="GO" id="GO:0016874">
    <property type="term" value="F:ligase activity"/>
    <property type="evidence" value="ECO:0007669"/>
    <property type="project" value="UniProtKB-KW"/>
</dbReference>
<dbReference type="InterPro" id="IPR016102">
    <property type="entry name" value="Succinyl-CoA_synth-like"/>
</dbReference>
<dbReference type="SUPFAM" id="SSF52210">
    <property type="entry name" value="Succinyl-CoA synthetase domains"/>
    <property type="match status" value="1"/>
</dbReference>
<name>A0A8J6B2E3_9EUKA</name>
<dbReference type="Proteomes" id="UP000717585">
    <property type="component" value="Unassembled WGS sequence"/>
</dbReference>
<dbReference type="InterPro" id="IPR051538">
    <property type="entry name" value="Acyl-CoA_Synth/Transferase"/>
</dbReference>
<dbReference type="SUPFAM" id="SSF56059">
    <property type="entry name" value="Glutathione synthetase ATP-binding domain-like"/>
    <property type="match status" value="1"/>
</dbReference>
<protein>
    <submittedName>
        <fullName evidence="6">Acetyl-CoA synthetase</fullName>
    </submittedName>
</protein>
<keyword evidence="7" id="KW-1185">Reference proteome</keyword>